<protein>
    <recommendedName>
        <fullName evidence="4">Gag-like protein</fullName>
    </recommendedName>
</protein>
<feature type="region of interest" description="Disordered" evidence="1">
    <location>
        <begin position="112"/>
        <end position="153"/>
    </location>
</feature>
<accession>A0A9P0E1T2</accession>
<evidence type="ECO:0000313" key="3">
    <source>
        <dbReference type="Proteomes" id="UP001153712"/>
    </source>
</evidence>
<feature type="compositionally biased region" description="Polar residues" evidence="1">
    <location>
        <begin position="112"/>
        <end position="124"/>
    </location>
</feature>
<proteinExistence type="predicted"/>
<evidence type="ECO:0000256" key="1">
    <source>
        <dbReference type="SAM" id="MobiDB-lite"/>
    </source>
</evidence>
<evidence type="ECO:0008006" key="4">
    <source>
        <dbReference type="Google" id="ProtNLM"/>
    </source>
</evidence>
<dbReference type="AlphaFoldDB" id="A0A9P0E1T2"/>
<dbReference type="Proteomes" id="UP001153712">
    <property type="component" value="Unassembled WGS sequence"/>
</dbReference>
<evidence type="ECO:0000313" key="2">
    <source>
        <dbReference type="EMBL" id="CAH1188804.1"/>
    </source>
</evidence>
<feature type="compositionally biased region" description="Basic and acidic residues" evidence="1">
    <location>
        <begin position="126"/>
        <end position="153"/>
    </location>
</feature>
<dbReference type="OrthoDB" id="8016075at2759"/>
<dbReference type="EMBL" id="CAKJVH030000039">
    <property type="protein sequence ID" value="CAH1188804.1"/>
    <property type="molecule type" value="Genomic_DNA"/>
</dbReference>
<gene>
    <name evidence="2" type="ORF">PHYEVI_LOCUS11858</name>
</gene>
<comment type="caution">
    <text evidence="2">The sequence shown here is derived from an EMBL/GenBank/DDBJ whole genome shotgun (WGS) entry which is preliminary data.</text>
</comment>
<name>A0A9P0E1T2_PHYSR</name>
<keyword evidence="3" id="KW-1185">Reference proteome</keyword>
<organism evidence="2 3">
    <name type="scientific">Phyllotreta striolata</name>
    <name type="common">Striped flea beetle</name>
    <name type="synonym">Crioceris striolata</name>
    <dbReference type="NCBI Taxonomy" id="444603"/>
    <lineage>
        <taxon>Eukaryota</taxon>
        <taxon>Metazoa</taxon>
        <taxon>Ecdysozoa</taxon>
        <taxon>Arthropoda</taxon>
        <taxon>Hexapoda</taxon>
        <taxon>Insecta</taxon>
        <taxon>Pterygota</taxon>
        <taxon>Neoptera</taxon>
        <taxon>Endopterygota</taxon>
        <taxon>Coleoptera</taxon>
        <taxon>Polyphaga</taxon>
        <taxon>Cucujiformia</taxon>
        <taxon>Chrysomeloidea</taxon>
        <taxon>Chrysomelidae</taxon>
        <taxon>Galerucinae</taxon>
        <taxon>Alticini</taxon>
        <taxon>Phyllotreta</taxon>
    </lineage>
</organism>
<feature type="region of interest" description="Disordered" evidence="1">
    <location>
        <begin position="236"/>
        <end position="260"/>
    </location>
</feature>
<reference evidence="2" key="1">
    <citation type="submission" date="2022-01" db="EMBL/GenBank/DDBJ databases">
        <authorList>
            <person name="King R."/>
        </authorList>
    </citation>
    <scope>NUCLEOTIDE SEQUENCE</scope>
</reference>
<dbReference type="Gene3D" id="3.20.20.150">
    <property type="entry name" value="Divalent-metal-dependent TIM barrel enzymes"/>
    <property type="match status" value="1"/>
</dbReference>
<feature type="region of interest" description="Disordered" evidence="1">
    <location>
        <begin position="172"/>
        <end position="204"/>
    </location>
</feature>
<sequence>MVSGIEHIGQKSRVILERKFGLAHLGVPVLMISLNKPNNLAQLARFLSEKLMGGLPYSVWVNVPMIHPSRNSPLAEQDDSIRQSAAGAMDIKNCVENTEIVNIVEKQQINNSGGAKATSQTCNSGRIEKKPRMGKRADSVPKKTRQELQEENEKLREKLEELQATVEKLKEMMERGEKRRKTKVSENVNPNTELDNEKKYKSASVPQTMETEVANEIEIEQDDLSGFVEVIRHKNRQKRTNMSQKTDNIPNNNNPKPIEKTARPPAIIVREEPKTLTQILNTVNVTAYKIFAKNNETCVLKTDNMEAYKKSISILDKTESQKYTYTPATEKPQTTILKGLGKNHTDAEIKSFINDRAPDVRIINIKRLQTRRSLREDYIIPIYIIQISPDSNLKSITEIDTLNNIAVTWNKLKKTGKTQCRRCQRIGHVSLNCTMPYRCVKCIEEHKPGECPITEKVQPEKLYCVLCKKYGHPASYGKCPVKFNRASNNTVTNQISAKPRQEPRVIKATRPVTANIQYAQVARNTRQEDTKTNKENAPEPEKTLMDAILQEMRNQFGLINKRLTKLEEDVSVNNALMNYNEEDYE</sequence>